<sequence length="149" mass="16649">MLELIPIAPTAAENRQFASHPDCEPSLSMTIEFFERVGYVLPWIGYFARLGDELVGSAAFKGKPNEGRVEIAYGVFPHFQNRGIGGEICRALVRLAQHTDPTIIVMARTLPDMNYSARLLQRNGFICLGTVWDEDDGGVWEWQYEGAGK</sequence>
<gene>
    <name evidence="2" type="ORF">DYU11_23950</name>
</gene>
<dbReference type="SUPFAM" id="SSF55729">
    <property type="entry name" value="Acyl-CoA N-acyltransferases (Nat)"/>
    <property type="match status" value="1"/>
</dbReference>
<dbReference type="GO" id="GO:0016747">
    <property type="term" value="F:acyltransferase activity, transferring groups other than amino-acyl groups"/>
    <property type="evidence" value="ECO:0007669"/>
    <property type="project" value="InterPro"/>
</dbReference>
<dbReference type="InterPro" id="IPR000182">
    <property type="entry name" value="GNAT_dom"/>
</dbReference>
<keyword evidence="3" id="KW-1185">Reference proteome</keyword>
<evidence type="ECO:0000313" key="2">
    <source>
        <dbReference type="EMBL" id="RIV19971.1"/>
    </source>
</evidence>
<protein>
    <submittedName>
        <fullName evidence="2">N-acetyltransferase</fullName>
    </submittedName>
</protein>
<name>A0A418M2L3_9BACT</name>
<reference evidence="2 3" key="1">
    <citation type="submission" date="2018-08" db="EMBL/GenBank/DDBJ databases">
        <title>Fibrisoma montanum sp. nov., isolated from Danxia mountain soil.</title>
        <authorList>
            <person name="Huang Y."/>
        </authorList>
    </citation>
    <scope>NUCLEOTIDE SEQUENCE [LARGE SCALE GENOMIC DNA]</scope>
    <source>
        <strain evidence="2 3">HYT19</strain>
    </source>
</reference>
<evidence type="ECO:0000313" key="3">
    <source>
        <dbReference type="Proteomes" id="UP000283523"/>
    </source>
</evidence>
<dbReference type="OrthoDB" id="9811523at2"/>
<dbReference type="Proteomes" id="UP000283523">
    <property type="component" value="Unassembled WGS sequence"/>
</dbReference>
<dbReference type="PROSITE" id="PS51186">
    <property type="entry name" value="GNAT"/>
    <property type="match status" value="1"/>
</dbReference>
<comment type="caution">
    <text evidence="2">The sequence shown here is derived from an EMBL/GenBank/DDBJ whole genome shotgun (WGS) entry which is preliminary data.</text>
</comment>
<dbReference type="RefSeq" id="WP_119670256.1">
    <property type="nucleotide sequence ID" value="NZ_QXED01000007.1"/>
</dbReference>
<dbReference type="CDD" id="cd04301">
    <property type="entry name" value="NAT_SF"/>
    <property type="match status" value="1"/>
</dbReference>
<organism evidence="2 3">
    <name type="scientific">Fibrisoma montanum</name>
    <dbReference type="NCBI Taxonomy" id="2305895"/>
    <lineage>
        <taxon>Bacteria</taxon>
        <taxon>Pseudomonadati</taxon>
        <taxon>Bacteroidota</taxon>
        <taxon>Cytophagia</taxon>
        <taxon>Cytophagales</taxon>
        <taxon>Spirosomataceae</taxon>
        <taxon>Fibrisoma</taxon>
    </lineage>
</organism>
<dbReference type="Gene3D" id="3.40.630.30">
    <property type="match status" value="1"/>
</dbReference>
<proteinExistence type="predicted"/>
<keyword evidence="2" id="KW-0808">Transferase</keyword>
<accession>A0A418M2L3</accession>
<dbReference type="Pfam" id="PF00583">
    <property type="entry name" value="Acetyltransf_1"/>
    <property type="match status" value="1"/>
</dbReference>
<dbReference type="InterPro" id="IPR016181">
    <property type="entry name" value="Acyl_CoA_acyltransferase"/>
</dbReference>
<dbReference type="EMBL" id="QXED01000007">
    <property type="protein sequence ID" value="RIV19971.1"/>
    <property type="molecule type" value="Genomic_DNA"/>
</dbReference>
<feature type="domain" description="N-acetyltransferase" evidence="1">
    <location>
        <begin position="2"/>
        <end position="146"/>
    </location>
</feature>
<evidence type="ECO:0000259" key="1">
    <source>
        <dbReference type="PROSITE" id="PS51186"/>
    </source>
</evidence>
<dbReference type="AlphaFoldDB" id="A0A418M2L3"/>